<reference evidence="2 3" key="1">
    <citation type="submission" date="2018-03" db="EMBL/GenBank/DDBJ databases">
        <title>Genome sequence of Lactococcus lactis strain 14B4 from almond drupe.</title>
        <authorList>
            <person name="Tran T.D."/>
            <person name="McGarvey J.A."/>
            <person name="Huynh S."/>
            <person name="Parker C.T."/>
        </authorList>
    </citation>
    <scope>NUCLEOTIDE SEQUENCE [LARGE SCALE GENOMIC DNA]</scope>
    <source>
        <strain evidence="2 3">14B4</strain>
    </source>
</reference>
<dbReference type="GO" id="GO:0006259">
    <property type="term" value="P:DNA metabolic process"/>
    <property type="evidence" value="ECO:0007669"/>
    <property type="project" value="InterPro"/>
</dbReference>
<evidence type="ECO:0000313" key="3">
    <source>
        <dbReference type="Proteomes" id="UP000245919"/>
    </source>
</evidence>
<evidence type="ECO:0000256" key="1">
    <source>
        <dbReference type="SAM" id="MobiDB-lite"/>
    </source>
</evidence>
<name>A0A2Z3KHB4_LACLL</name>
<dbReference type="Pfam" id="PF03837">
    <property type="entry name" value="RecT"/>
    <property type="match status" value="1"/>
</dbReference>
<feature type="region of interest" description="Disordered" evidence="1">
    <location>
        <begin position="290"/>
        <end position="317"/>
    </location>
</feature>
<proteinExistence type="predicted"/>
<dbReference type="InterPro" id="IPR018330">
    <property type="entry name" value="RecT_fam"/>
</dbReference>
<dbReference type="GO" id="GO:0003677">
    <property type="term" value="F:DNA binding"/>
    <property type="evidence" value="ECO:0007669"/>
    <property type="project" value="InterPro"/>
</dbReference>
<dbReference type="AlphaFoldDB" id="A0A2Z3KHB4"/>
<dbReference type="Proteomes" id="UP000245919">
    <property type="component" value="Chromosome"/>
</dbReference>
<evidence type="ECO:0008006" key="4">
    <source>
        <dbReference type="Google" id="ProtNLM"/>
    </source>
</evidence>
<protein>
    <recommendedName>
        <fullName evidence="4">Recombinational DNA repair protein RecT (Prophage associated)</fullName>
    </recommendedName>
</protein>
<accession>A0A2Z3KHB4</accession>
<feature type="compositionally biased region" description="Basic and acidic residues" evidence="1">
    <location>
        <begin position="294"/>
        <end position="308"/>
    </location>
</feature>
<sequence>MFELSRLKLVEKASTNRTTYNSVVNAVNMMMIQGLDAGKKQGYFIPYGDEVQFQRSYFGTVTMLKRLPEIEDIRAFEYYKDNIPEFNFDVATMSINSIKSWDPNHKSKELAGAFAVIAKKDGEFEVTNMSIDDIHTSWSQSQNYGQKVWLNTPAEIKAAKEAGHKVKEFTKKDGSKGATYQTDEPNDVQSKFGGEMAKRTVINRAAKMYVNSSNAPTELIQAYNQTTENEYKEQPNSEEAKDVTPPRDYVYEMSLIDEIPALQLFWNHTVPDDKKEAYLSDYLERVNEINSEQENTKEQVDSKDKEEGEQVDLFENN</sequence>
<organism evidence="2 3">
    <name type="scientific">Lactococcus lactis subsp. lactis</name>
    <name type="common">Streptococcus lactis</name>
    <dbReference type="NCBI Taxonomy" id="1360"/>
    <lineage>
        <taxon>Bacteria</taxon>
        <taxon>Bacillati</taxon>
        <taxon>Bacillota</taxon>
        <taxon>Bacilli</taxon>
        <taxon>Lactobacillales</taxon>
        <taxon>Streptococcaceae</taxon>
        <taxon>Lactococcus</taxon>
    </lineage>
</organism>
<dbReference type="EMBL" id="CP028160">
    <property type="protein sequence ID" value="AWN67042.1"/>
    <property type="molecule type" value="Genomic_DNA"/>
</dbReference>
<evidence type="ECO:0000313" key="2">
    <source>
        <dbReference type="EMBL" id="AWN67042.1"/>
    </source>
</evidence>
<gene>
    <name evidence="2" type="ORF">LL14B4_06075</name>
</gene>